<evidence type="ECO:0000256" key="1">
    <source>
        <dbReference type="SAM" id="Phobius"/>
    </source>
</evidence>
<feature type="transmembrane region" description="Helical" evidence="1">
    <location>
        <begin position="34"/>
        <end position="51"/>
    </location>
</feature>
<keyword evidence="1" id="KW-0472">Membrane</keyword>
<feature type="transmembrane region" description="Helical" evidence="1">
    <location>
        <begin position="6"/>
        <end position="22"/>
    </location>
</feature>
<dbReference type="PANTHER" id="PTHR10590">
    <property type="entry name" value="SODIUM/NUCLEOSIDE COTRANSPORTER"/>
    <property type="match status" value="1"/>
</dbReference>
<dbReference type="AlphaFoldDB" id="A0A3P8JQN2"/>
<organism evidence="3 4">
    <name type="scientific">Raoultella terrigena</name>
    <name type="common">Klebsiella terrigena</name>
    <dbReference type="NCBI Taxonomy" id="577"/>
    <lineage>
        <taxon>Bacteria</taxon>
        <taxon>Pseudomonadati</taxon>
        <taxon>Pseudomonadota</taxon>
        <taxon>Gammaproteobacteria</taxon>
        <taxon>Enterobacterales</taxon>
        <taxon>Enterobacteriaceae</taxon>
        <taxon>Klebsiella/Raoultella group</taxon>
        <taxon>Raoultella</taxon>
    </lineage>
</organism>
<evidence type="ECO:0000313" key="3">
    <source>
        <dbReference type="EMBL" id="VDR29348.1"/>
    </source>
</evidence>
<dbReference type="GO" id="GO:0005337">
    <property type="term" value="F:nucleoside transmembrane transporter activity"/>
    <property type="evidence" value="ECO:0007669"/>
    <property type="project" value="InterPro"/>
</dbReference>
<name>A0A3P8JQN2_RAOTE</name>
<reference evidence="3 4" key="1">
    <citation type="submission" date="2018-12" db="EMBL/GenBank/DDBJ databases">
        <authorList>
            <consortium name="Pathogen Informatics"/>
        </authorList>
    </citation>
    <scope>NUCLEOTIDE SEQUENCE [LARGE SCALE GENOMIC DNA]</scope>
    <source>
        <strain evidence="3 4">NCTC13098</strain>
    </source>
</reference>
<dbReference type="KEGG" id="rtg:NCTC13098_05755"/>
<evidence type="ECO:0000313" key="4">
    <source>
        <dbReference type="Proteomes" id="UP000274346"/>
    </source>
</evidence>
<dbReference type="GO" id="GO:0015293">
    <property type="term" value="F:symporter activity"/>
    <property type="evidence" value="ECO:0007669"/>
    <property type="project" value="TreeGrafter"/>
</dbReference>
<keyword evidence="1" id="KW-1133">Transmembrane helix</keyword>
<protein>
    <submittedName>
        <fullName evidence="3">Pseudouridine transporter</fullName>
    </submittedName>
</protein>
<dbReference type="EMBL" id="LR131271">
    <property type="protein sequence ID" value="VDR29348.1"/>
    <property type="molecule type" value="Genomic_DNA"/>
</dbReference>
<dbReference type="Pfam" id="PF01773">
    <property type="entry name" value="Nucleos_tra2_N"/>
    <property type="match status" value="1"/>
</dbReference>
<dbReference type="InterPro" id="IPR008276">
    <property type="entry name" value="C_nuclsd_transpt"/>
</dbReference>
<gene>
    <name evidence="3" type="primary">psuT</name>
    <name evidence="3" type="ORF">NCTC13098_05755</name>
</gene>
<proteinExistence type="predicted"/>
<feature type="domain" description="Concentrative nucleoside transporter N-terminal" evidence="2">
    <location>
        <begin position="8"/>
        <end position="81"/>
    </location>
</feature>
<keyword evidence="1" id="KW-0812">Transmembrane</keyword>
<dbReference type="GO" id="GO:0005886">
    <property type="term" value="C:plasma membrane"/>
    <property type="evidence" value="ECO:0007669"/>
    <property type="project" value="TreeGrafter"/>
</dbReference>
<dbReference type="PANTHER" id="PTHR10590:SF4">
    <property type="entry name" value="SOLUTE CARRIER FAMILY 28 MEMBER 3"/>
    <property type="match status" value="1"/>
</dbReference>
<evidence type="ECO:0000259" key="2">
    <source>
        <dbReference type="Pfam" id="PF01773"/>
    </source>
</evidence>
<sequence>MDILRSVLGMVVLLAIAFLLSVNKKNISLRTTGAALLIQIIIGGAMLYLPPGKWLAEKAANGIHHVLSYSDAGSAFIFGALAGPQMDKVFDGAGFVFCLSCLASHYIHYRAGEYPVLHRHHGVFNSYIRRIMSEGPED</sequence>
<dbReference type="Proteomes" id="UP000274346">
    <property type="component" value="Chromosome"/>
</dbReference>
<dbReference type="InterPro" id="IPR002668">
    <property type="entry name" value="CNT_N_dom"/>
</dbReference>
<accession>A0A3P8JQN2</accession>